<dbReference type="PANTHER" id="PTHR18964:SF149">
    <property type="entry name" value="BIFUNCTIONAL UDP-N-ACETYLGLUCOSAMINE 2-EPIMERASE_N-ACETYLMANNOSAMINE KINASE"/>
    <property type="match status" value="1"/>
</dbReference>
<dbReference type="InterPro" id="IPR000600">
    <property type="entry name" value="ROK"/>
</dbReference>
<gene>
    <name evidence="4" type="ORF">QUG93_06010</name>
</gene>
<feature type="region of interest" description="Disordered" evidence="2">
    <location>
        <begin position="398"/>
        <end position="449"/>
    </location>
</feature>
<reference evidence="4 5" key="1">
    <citation type="submission" date="2023-06" db="EMBL/GenBank/DDBJ databases">
        <authorList>
            <person name="Feng G."/>
            <person name="Li J."/>
            <person name="Zhu H."/>
        </authorList>
    </citation>
    <scope>NUCLEOTIDE SEQUENCE [LARGE SCALE GENOMIC DNA]</scope>
    <source>
        <strain evidence="4 5">RHCKG28</strain>
    </source>
</reference>
<sequence>MARTAATTPGNAARVLRIVHEGGPVSRAELTRRTGLNRSTVLALVGELVERGLVHEEFPTAGAENRPAGVGRPSAVVRASHDVVAAAVTVEIDAVGVALVALDGTVRDRLVEPQATVPSAGAAVDAVARVLDTLTRRTADAVQVVGVGVAVPGIVRVEDGVVRDAPHLGWRDEPFAGPLAERLGLPVRAANDANVGAWAERLYGSARGVDDLVYLNGGASGIGGGIVSAGRPFSGADGYAGELGHTFVAANGIRCHCGAVGCLETEASRGALTAVTGTPPDDLDALADALAAGRADVERVVDRQVTALATAIRNAIHTVDPEVVVLGGFLGVLLGHVGDRVEDDVRAQTMAAMTDRLRIVPAALGRDVLVRGAAELGFADLLRDGTLPAAVGPAAGPTAGTAAGPAAGPAAAGGPAAPGVAATAPTTTTTDTVDTTADRDDAVEEARSA</sequence>
<dbReference type="RefSeq" id="WP_289473003.1">
    <property type="nucleotide sequence ID" value="NZ_JAUCMN010000003.1"/>
</dbReference>
<protein>
    <submittedName>
        <fullName evidence="4">ROK family transcriptional regulator</fullName>
    </submittedName>
</protein>
<dbReference type="InterPro" id="IPR043129">
    <property type="entry name" value="ATPase_NBD"/>
</dbReference>
<dbReference type="InterPro" id="IPR036388">
    <property type="entry name" value="WH-like_DNA-bd_sf"/>
</dbReference>
<evidence type="ECO:0000256" key="2">
    <source>
        <dbReference type="SAM" id="MobiDB-lite"/>
    </source>
</evidence>
<evidence type="ECO:0000313" key="5">
    <source>
        <dbReference type="Proteomes" id="UP001236404"/>
    </source>
</evidence>
<feature type="domain" description="HTH marR-type" evidence="3">
    <location>
        <begin position="9"/>
        <end position="57"/>
    </location>
</feature>
<evidence type="ECO:0000259" key="3">
    <source>
        <dbReference type="Pfam" id="PF12802"/>
    </source>
</evidence>
<name>A0ABT7TNR7_9MICO</name>
<proteinExistence type="inferred from homology"/>
<dbReference type="SUPFAM" id="SSF53067">
    <property type="entry name" value="Actin-like ATPase domain"/>
    <property type="match status" value="1"/>
</dbReference>
<dbReference type="InterPro" id="IPR036390">
    <property type="entry name" value="WH_DNA-bd_sf"/>
</dbReference>
<dbReference type="Pfam" id="PF12802">
    <property type="entry name" value="MarR_2"/>
    <property type="match status" value="1"/>
</dbReference>
<evidence type="ECO:0000313" key="4">
    <source>
        <dbReference type="EMBL" id="MDM7891230.1"/>
    </source>
</evidence>
<dbReference type="Pfam" id="PF00480">
    <property type="entry name" value="ROK"/>
    <property type="match status" value="1"/>
</dbReference>
<dbReference type="Proteomes" id="UP001236404">
    <property type="component" value="Unassembled WGS sequence"/>
</dbReference>
<dbReference type="Gene3D" id="1.10.10.10">
    <property type="entry name" value="Winged helix-like DNA-binding domain superfamily/Winged helix DNA-binding domain"/>
    <property type="match status" value="1"/>
</dbReference>
<comment type="similarity">
    <text evidence="1">Belongs to the ROK (NagC/XylR) family.</text>
</comment>
<dbReference type="SUPFAM" id="SSF46785">
    <property type="entry name" value="Winged helix' DNA-binding domain"/>
    <property type="match status" value="1"/>
</dbReference>
<accession>A0ABT7TNR7</accession>
<dbReference type="Gene3D" id="3.30.420.40">
    <property type="match status" value="2"/>
</dbReference>
<dbReference type="InterPro" id="IPR000835">
    <property type="entry name" value="HTH_MarR-typ"/>
</dbReference>
<keyword evidence="5" id="KW-1185">Reference proteome</keyword>
<dbReference type="EMBL" id="JAUCMN010000003">
    <property type="protein sequence ID" value="MDM7891230.1"/>
    <property type="molecule type" value="Genomic_DNA"/>
</dbReference>
<organism evidence="4 5">
    <name type="scientific">Curtobacterium caseinilyticum</name>
    <dbReference type="NCBI Taxonomy" id="3055137"/>
    <lineage>
        <taxon>Bacteria</taxon>
        <taxon>Bacillati</taxon>
        <taxon>Actinomycetota</taxon>
        <taxon>Actinomycetes</taxon>
        <taxon>Micrococcales</taxon>
        <taxon>Microbacteriaceae</taxon>
        <taxon>Curtobacterium</taxon>
    </lineage>
</organism>
<dbReference type="PANTHER" id="PTHR18964">
    <property type="entry name" value="ROK (REPRESSOR, ORF, KINASE) FAMILY"/>
    <property type="match status" value="1"/>
</dbReference>
<comment type="caution">
    <text evidence="4">The sequence shown here is derived from an EMBL/GenBank/DDBJ whole genome shotgun (WGS) entry which is preliminary data.</text>
</comment>
<feature type="compositionally biased region" description="Low complexity" evidence="2">
    <location>
        <begin position="398"/>
        <end position="435"/>
    </location>
</feature>
<evidence type="ECO:0000256" key="1">
    <source>
        <dbReference type="ARBA" id="ARBA00006479"/>
    </source>
</evidence>
<feature type="compositionally biased region" description="Basic and acidic residues" evidence="2">
    <location>
        <begin position="436"/>
        <end position="449"/>
    </location>
</feature>